<evidence type="ECO:0000313" key="1">
    <source>
        <dbReference type="EMBL" id="BCO27487.1"/>
    </source>
</evidence>
<evidence type="ECO:0008006" key="3">
    <source>
        <dbReference type="Google" id="ProtNLM"/>
    </source>
</evidence>
<organism evidence="1 2">
    <name type="scientific">Rhodoferax lithotrophicus</name>
    <dbReference type="NCBI Taxonomy" id="2798804"/>
    <lineage>
        <taxon>Bacteria</taxon>
        <taxon>Pseudomonadati</taxon>
        <taxon>Pseudomonadota</taxon>
        <taxon>Betaproteobacteria</taxon>
        <taxon>Burkholderiales</taxon>
        <taxon>Comamonadaceae</taxon>
        <taxon>Rhodoferax</taxon>
    </lineage>
</organism>
<protein>
    <recommendedName>
        <fullName evidence="3">Type I restriction enzyme R protein N-terminal domain-containing protein</fullName>
    </recommendedName>
</protein>
<gene>
    <name evidence="1" type="ORF">MIZ03_2375</name>
</gene>
<reference evidence="1 2" key="1">
    <citation type="journal article" date="2021" name="Microbiol. Spectr.">
        <title>A Single Bacterium Capable of Oxidation and Reduction of Iron at Circumneutral pH.</title>
        <authorList>
            <person name="Kato S."/>
            <person name="Ohkuma M."/>
        </authorList>
    </citation>
    <scope>NUCLEOTIDE SEQUENCE [LARGE SCALE GENOMIC DNA]</scope>
    <source>
        <strain evidence="1 2">MIZ03</strain>
    </source>
</reference>
<name>A0ABN6D660_9BURK</name>
<dbReference type="RefSeq" id="WP_223912529.1">
    <property type="nucleotide sequence ID" value="NZ_AP024238.1"/>
</dbReference>
<accession>A0ABN6D660</accession>
<sequence>MFIEAKGYSANLNNHCPQLSRYYNATPEVTVGAITNGREWRFFTDLVNKNIMDSEPFLTIKFDGSPQDASHQLAQFHHDKFQPEALRALAEENIYLNAFKASITTVLRECDADFVKYIAGRANIQRTFTAKFIEGVQPIMKQALAKAISDMVTSSLSTPTPEEPPQIAPVVLIDPAAPTIDPTNSKIITTANERRVLEICQELLPDEDLHGKDTESYFTVLYQGKSNRWMVRYWGDKKRSSVAFCMPLTDAHRIEIKRSKLEIGAGDTIMLDRPEHLLRLTGLLDDALAFSKNDDNFKRGASASAAS</sequence>
<keyword evidence="2" id="KW-1185">Reference proteome</keyword>
<dbReference type="EMBL" id="AP024238">
    <property type="protein sequence ID" value="BCO27487.1"/>
    <property type="molecule type" value="Genomic_DNA"/>
</dbReference>
<dbReference type="Proteomes" id="UP000824366">
    <property type="component" value="Chromosome"/>
</dbReference>
<proteinExistence type="predicted"/>
<evidence type="ECO:0000313" key="2">
    <source>
        <dbReference type="Proteomes" id="UP000824366"/>
    </source>
</evidence>